<keyword evidence="3" id="KW-1185">Reference proteome</keyword>
<name>A0A8G2CJV6_ACIRU</name>
<dbReference type="GO" id="GO:0008168">
    <property type="term" value="F:methyltransferase activity"/>
    <property type="evidence" value="ECO:0007669"/>
    <property type="project" value="UniProtKB-KW"/>
</dbReference>
<keyword evidence="2" id="KW-0489">Methyltransferase</keyword>
<evidence type="ECO:0000259" key="1">
    <source>
        <dbReference type="Pfam" id="PF08242"/>
    </source>
</evidence>
<dbReference type="Gene3D" id="3.40.50.150">
    <property type="entry name" value="Vaccinia Virus protein VP39"/>
    <property type="match status" value="1"/>
</dbReference>
<proteinExistence type="predicted"/>
<dbReference type="InterPro" id="IPR029063">
    <property type="entry name" value="SAM-dependent_MTases_sf"/>
</dbReference>
<organism evidence="2 3">
    <name type="scientific">Acidiphilium rubrum</name>
    <dbReference type="NCBI Taxonomy" id="526"/>
    <lineage>
        <taxon>Bacteria</taxon>
        <taxon>Pseudomonadati</taxon>
        <taxon>Pseudomonadota</taxon>
        <taxon>Alphaproteobacteria</taxon>
        <taxon>Acetobacterales</taxon>
        <taxon>Acidocellaceae</taxon>
        <taxon>Acidiphilium</taxon>
    </lineage>
</organism>
<gene>
    <name evidence="2" type="ORF">SAMN05421828_10711</name>
</gene>
<protein>
    <submittedName>
        <fullName evidence="2">2-polyprenyl-3-methyl-5-hydroxy-6-metoxy-1,4-benzoquinol methylase</fullName>
    </submittedName>
</protein>
<comment type="caution">
    <text evidence="2">The sequence shown here is derived from an EMBL/GenBank/DDBJ whole genome shotgun (WGS) entry which is preliminary data.</text>
</comment>
<dbReference type="EMBL" id="FTNE01000007">
    <property type="protein sequence ID" value="SIQ61826.1"/>
    <property type="molecule type" value="Genomic_DNA"/>
</dbReference>
<keyword evidence="2" id="KW-0808">Transferase</keyword>
<dbReference type="InterPro" id="IPR013217">
    <property type="entry name" value="Methyltransf_12"/>
</dbReference>
<dbReference type="CDD" id="cd02440">
    <property type="entry name" value="AdoMet_MTases"/>
    <property type="match status" value="1"/>
</dbReference>
<dbReference type="AlphaFoldDB" id="A0A8G2CJV6"/>
<feature type="domain" description="Methyltransferase type 12" evidence="1">
    <location>
        <begin position="82"/>
        <end position="179"/>
    </location>
</feature>
<accession>A0A8G2CJV6</accession>
<dbReference type="GO" id="GO:0032259">
    <property type="term" value="P:methylation"/>
    <property type="evidence" value="ECO:0007669"/>
    <property type="project" value="UniProtKB-KW"/>
</dbReference>
<reference evidence="2 3" key="1">
    <citation type="submission" date="2017-01" db="EMBL/GenBank/DDBJ databases">
        <authorList>
            <person name="Varghese N."/>
            <person name="Submissions S."/>
        </authorList>
    </citation>
    <scope>NUCLEOTIDE SEQUENCE [LARGE SCALE GENOMIC DNA]</scope>
    <source>
        <strain evidence="2 3">ATCC 35905</strain>
    </source>
</reference>
<dbReference type="SUPFAM" id="SSF53335">
    <property type="entry name" value="S-adenosyl-L-methionine-dependent methyltransferases"/>
    <property type="match status" value="1"/>
</dbReference>
<dbReference type="Proteomes" id="UP000186308">
    <property type="component" value="Unassembled WGS sequence"/>
</dbReference>
<evidence type="ECO:0000313" key="2">
    <source>
        <dbReference type="EMBL" id="SIQ61826.1"/>
    </source>
</evidence>
<sequence length="454" mass="49085">MLPDEAWLRSQVADATNLSRRALRSWQTTYDLAYRKPDAAPRPGFASWTSSFTREQIPQPDMEDWLAGTVRRLRALGHGRVLEIGCGTGLIVEALAPFSEAYRATDLSGVAIGQLRGWLDTRADLAHVETVHAAAHEVGQDWPADLVVLNSVVQYFPDAAYLSQVLDNAWRCLRPGGHIFVGDVRLLGALPCFVSAVELGRSADTDDVATLWRSIHAAWLSQSELVIDPGFFHDFAADRHASVSTRLKSGHSASEMTRYRYDVVIGKPGEDEVAFTSAAPTEVETMAALRSWLVSPGAGPVVLRGIANKRVLSDVIAHQAIGEAAAGLTVATLRQSIAARETIAGDFADPADLEEMAAARQLHCAMLAPPGAIDGRYDAWFGRSAYRGDPEVLGGRAAAVSQPLLFQVLRRFGADLLDGLSRVLPAGSLPTSVLPVARASRLNPPLYEIFNFSL</sequence>
<evidence type="ECO:0000313" key="3">
    <source>
        <dbReference type="Proteomes" id="UP000186308"/>
    </source>
</evidence>
<dbReference type="Pfam" id="PF08242">
    <property type="entry name" value="Methyltransf_12"/>
    <property type="match status" value="1"/>
</dbReference>